<accession>A0ABY1QW38</accession>
<sequence length="227" mass="24520">MTAKVVTVFNQKGGCGKTTITIQLAGTIALRGFKTLVVDMDEQSTATRWASQAPDEEPFAAATMNLAAMGGKVHREIRNHLENYDFIFIDCPPAALSPAPSSAMLISDLAIIPIVPAPADMWASVAAKKLALTAQATNEQLQIRMLPNMVQKNTNLAKDTLEVLGEDEDIPLMKNWIGSRSAFRECQLTGSTVHKLGKSSAATKEVDKLTDEVLQILGISTARRAKK</sequence>
<dbReference type="PIRSF" id="PIRSF009320">
    <property type="entry name" value="Nuc_binding_HP_1000"/>
    <property type="match status" value="1"/>
</dbReference>
<dbReference type="InterPro" id="IPR050678">
    <property type="entry name" value="DNA_Partitioning_ATPase"/>
</dbReference>
<feature type="domain" description="CobQ/CobB/MinD/ParA nucleotide binding" evidence="1">
    <location>
        <begin position="6"/>
        <end position="192"/>
    </location>
</feature>
<evidence type="ECO:0000313" key="3">
    <source>
        <dbReference type="Proteomes" id="UP001158049"/>
    </source>
</evidence>
<protein>
    <submittedName>
        <fullName evidence="2">Plasmid segregation oscillating ATPase ParF</fullName>
    </submittedName>
</protein>
<dbReference type="Pfam" id="PF01656">
    <property type="entry name" value="CbiA"/>
    <property type="match status" value="1"/>
</dbReference>
<name>A0ABY1QW38_9BURK</name>
<evidence type="ECO:0000313" key="2">
    <source>
        <dbReference type="EMBL" id="SMP80529.1"/>
    </source>
</evidence>
<dbReference type="SUPFAM" id="SSF52540">
    <property type="entry name" value="P-loop containing nucleoside triphosphate hydrolases"/>
    <property type="match status" value="1"/>
</dbReference>
<dbReference type="Gene3D" id="3.40.50.300">
    <property type="entry name" value="P-loop containing nucleotide triphosphate hydrolases"/>
    <property type="match status" value="1"/>
</dbReference>
<reference evidence="2 3" key="1">
    <citation type="submission" date="2017-05" db="EMBL/GenBank/DDBJ databases">
        <authorList>
            <person name="Varghese N."/>
            <person name="Submissions S."/>
        </authorList>
    </citation>
    <scope>NUCLEOTIDE SEQUENCE [LARGE SCALE GENOMIC DNA]</scope>
    <source>
        <strain evidence="2 3">DSM 26001</strain>
    </source>
</reference>
<organism evidence="2 3">
    <name type="scientific">Noviherbaspirillum suwonense</name>
    <dbReference type="NCBI Taxonomy" id="1224511"/>
    <lineage>
        <taxon>Bacteria</taxon>
        <taxon>Pseudomonadati</taxon>
        <taxon>Pseudomonadota</taxon>
        <taxon>Betaproteobacteria</taxon>
        <taxon>Burkholderiales</taxon>
        <taxon>Oxalobacteraceae</taxon>
        <taxon>Noviherbaspirillum</taxon>
    </lineage>
</organism>
<evidence type="ECO:0000259" key="1">
    <source>
        <dbReference type="Pfam" id="PF01656"/>
    </source>
</evidence>
<dbReference type="Proteomes" id="UP001158049">
    <property type="component" value="Unassembled WGS sequence"/>
</dbReference>
<comment type="caution">
    <text evidence="2">The sequence shown here is derived from an EMBL/GenBank/DDBJ whole genome shotgun (WGS) entry which is preliminary data.</text>
</comment>
<dbReference type="RefSeq" id="WP_283445490.1">
    <property type="nucleotide sequence ID" value="NZ_FXUL01000036.1"/>
</dbReference>
<gene>
    <name evidence="2" type="ORF">SAMN06295970_13628</name>
</gene>
<dbReference type="InterPro" id="IPR027417">
    <property type="entry name" value="P-loop_NTPase"/>
</dbReference>
<dbReference type="InterPro" id="IPR002586">
    <property type="entry name" value="CobQ/CobB/MinD/ParA_Nub-bd_dom"/>
</dbReference>
<dbReference type="EMBL" id="FXUL01000036">
    <property type="protein sequence ID" value="SMP80529.1"/>
    <property type="molecule type" value="Genomic_DNA"/>
</dbReference>
<dbReference type="PANTHER" id="PTHR13696:SF96">
    <property type="entry name" value="COBQ_COBB_MIND_PARA NUCLEOTIDE BINDING DOMAIN-CONTAINING PROTEIN"/>
    <property type="match status" value="1"/>
</dbReference>
<dbReference type="PANTHER" id="PTHR13696">
    <property type="entry name" value="P-LOOP CONTAINING NUCLEOSIDE TRIPHOSPHATE HYDROLASE"/>
    <property type="match status" value="1"/>
</dbReference>
<dbReference type="CDD" id="cd02042">
    <property type="entry name" value="ParAB_family"/>
    <property type="match status" value="1"/>
</dbReference>
<proteinExistence type="predicted"/>
<keyword evidence="3" id="KW-1185">Reference proteome</keyword>